<dbReference type="AlphaFoldDB" id="A0A8H7SM37"/>
<gene>
    <name evidence="1" type="ORF">INT48_003577</name>
</gene>
<evidence type="ECO:0000313" key="2">
    <source>
        <dbReference type="Proteomes" id="UP000613177"/>
    </source>
</evidence>
<accession>A0A8H7SM37</accession>
<comment type="caution">
    <text evidence="1">The sequence shown here is derived from an EMBL/GenBank/DDBJ whole genome shotgun (WGS) entry which is preliminary data.</text>
</comment>
<dbReference type="SUPFAM" id="SSF55729">
    <property type="entry name" value="Acyl-CoA N-acyltransferases (Nat)"/>
    <property type="match status" value="1"/>
</dbReference>
<reference evidence="1" key="1">
    <citation type="submission" date="2021-01" db="EMBL/GenBank/DDBJ databases">
        <title>Metabolic potential, ecology and presence of endohyphal bacteria is reflected in genomic diversity of Mucoromycotina.</title>
        <authorList>
            <person name="Muszewska A."/>
            <person name="Okrasinska A."/>
            <person name="Steczkiewicz K."/>
            <person name="Drgas O."/>
            <person name="Orlowska M."/>
            <person name="Perlinska-Lenart U."/>
            <person name="Aleksandrzak-Piekarczyk T."/>
            <person name="Szatraj K."/>
            <person name="Zielenkiewicz U."/>
            <person name="Pilsyk S."/>
            <person name="Malc E."/>
            <person name="Mieczkowski P."/>
            <person name="Kruszewska J.S."/>
            <person name="Biernat P."/>
            <person name="Pawlowska J."/>
        </authorList>
    </citation>
    <scope>NUCLEOTIDE SEQUENCE</scope>
    <source>
        <strain evidence="1">WA0000018081</strain>
    </source>
</reference>
<dbReference type="Proteomes" id="UP000613177">
    <property type="component" value="Unassembled WGS sequence"/>
</dbReference>
<name>A0A8H7SM37_9FUNG</name>
<organism evidence="1 2">
    <name type="scientific">Thamnidium elegans</name>
    <dbReference type="NCBI Taxonomy" id="101142"/>
    <lineage>
        <taxon>Eukaryota</taxon>
        <taxon>Fungi</taxon>
        <taxon>Fungi incertae sedis</taxon>
        <taxon>Mucoromycota</taxon>
        <taxon>Mucoromycotina</taxon>
        <taxon>Mucoromycetes</taxon>
        <taxon>Mucorales</taxon>
        <taxon>Mucorineae</taxon>
        <taxon>Mucoraceae</taxon>
        <taxon>Thamnidium</taxon>
    </lineage>
</organism>
<dbReference type="EMBL" id="JAEPRE010000138">
    <property type="protein sequence ID" value="KAG2231722.1"/>
    <property type="molecule type" value="Genomic_DNA"/>
</dbReference>
<proteinExistence type="predicted"/>
<sequence>MSARKLEVNKKKDHRLSRRLTVDTQEPYINIRPIIKKADNEAAYTLSEAYADNILLNWITGAIKDESKKFAIYQDIFKVLIRTAASESREFAIQMNGCKGVLLWSEGHSEVLSVGNVMGKRRLWGSLGGLATMRATLIHHRQLAKMKKTIMDGRNHLSVNFIGVLPAERGHHVGSCLLKYVLTKADEVQLPVFAEVWGNKCLSWFQKFGFEVQANKNLSDKEEVNIYYVVREPCCIPETPIISTPADLMAALNLEPPREDSFTANN</sequence>
<dbReference type="Gene3D" id="3.40.630.30">
    <property type="match status" value="1"/>
</dbReference>
<protein>
    <recommendedName>
        <fullName evidence="3">N-acetyltransferase domain-containing protein</fullName>
    </recommendedName>
</protein>
<dbReference type="InterPro" id="IPR052523">
    <property type="entry name" value="Trichothecene_AcTrans"/>
</dbReference>
<keyword evidence="2" id="KW-1185">Reference proteome</keyword>
<dbReference type="OrthoDB" id="2115692at2759"/>
<evidence type="ECO:0008006" key="3">
    <source>
        <dbReference type="Google" id="ProtNLM"/>
    </source>
</evidence>
<dbReference type="PANTHER" id="PTHR42791">
    <property type="entry name" value="GNAT FAMILY ACETYLTRANSFERASE"/>
    <property type="match status" value="1"/>
</dbReference>
<dbReference type="InterPro" id="IPR016181">
    <property type="entry name" value="Acyl_CoA_acyltransferase"/>
</dbReference>
<dbReference type="PANTHER" id="PTHR42791:SF1">
    <property type="entry name" value="N-ACETYLTRANSFERASE DOMAIN-CONTAINING PROTEIN"/>
    <property type="match status" value="1"/>
</dbReference>
<evidence type="ECO:0000313" key="1">
    <source>
        <dbReference type="EMBL" id="KAG2231722.1"/>
    </source>
</evidence>